<keyword evidence="8" id="KW-0442">Lipid degradation</keyword>
<dbReference type="AlphaFoldDB" id="A0A8C5D9T1"/>
<proteinExistence type="predicted"/>
<reference evidence="10" key="1">
    <citation type="submission" date="2020-06" db="EMBL/GenBank/DDBJ databases">
        <authorList>
            <consortium name="Wellcome Sanger Institute Data Sharing"/>
        </authorList>
    </citation>
    <scope>NUCLEOTIDE SEQUENCE [LARGE SCALE GENOMIC DNA]</scope>
</reference>
<keyword evidence="5 8" id="KW-0443">Lipid metabolism</keyword>
<keyword evidence="4 7" id="KW-0040">ANK repeat</keyword>
<dbReference type="Proteomes" id="UP000694680">
    <property type="component" value="Chromosome 1"/>
</dbReference>
<reference evidence="10" key="3">
    <citation type="submission" date="2025-09" db="UniProtKB">
        <authorList>
            <consortium name="Ensembl"/>
        </authorList>
    </citation>
    <scope>IDENTIFICATION</scope>
</reference>
<feature type="active site" description="Proton acceptor" evidence="8">
    <location>
        <position position="601"/>
    </location>
</feature>
<dbReference type="SMART" id="SM00248">
    <property type="entry name" value="ANK"/>
    <property type="match status" value="4"/>
</dbReference>
<evidence type="ECO:0000256" key="8">
    <source>
        <dbReference type="PROSITE-ProRule" id="PRU01161"/>
    </source>
</evidence>
<dbReference type="InterPro" id="IPR047148">
    <property type="entry name" value="PLPL9"/>
</dbReference>
<dbReference type="Ensembl" id="ENSGWIT00000000166.1">
    <property type="protein sequence ID" value="ENSGWIP00000000155.1"/>
    <property type="gene ID" value="ENSGWIG00000000083.1"/>
</dbReference>
<feature type="short sequence motif" description="DGA/G" evidence="8">
    <location>
        <begin position="601"/>
        <end position="603"/>
    </location>
</feature>
<dbReference type="GO" id="GO:0047499">
    <property type="term" value="F:calcium-independent phospholipase A2 activity"/>
    <property type="evidence" value="ECO:0007669"/>
    <property type="project" value="InterPro"/>
</dbReference>
<keyword evidence="11" id="KW-1185">Reference proteome</keyword>
<keyword evidence="2" id="KW-0677">Repeat</keyword>
<name>A0A8C5D9T1_GOUWI</name>
<dbReference type="PROSITE" id="PS51635">
    <property type="entry name" value="PNPLA"/>
    <property type="match status" value="1"/>
</dbReference>
<dbReference type="PROSITE" id="PS50088">
    <property type="entry name" value="ANK_REPEAT"/>
    <property type="match status" value="3"/>
</dbReference>
<reference evidence="10" key="2">
    <citation type="submission" date="2025-08" db="UniProtKB">
        <authorList>
            <consortium name="Ensembl"/>
        </authorList>
    </citation>
    <scope>IDENTIFICATION</scope>
</reference>
<evidence type="ECO:0000256" key="3">
    <source>
        <dbReference type="ARBA" id="ARBA00022801"/>
    </source>
</evidence>
<dbReference type="InterPro" id="IPR036770">
    <property type="entry name" value="Ankyrin_rpt-contain_sf"/>
</dbReference>
<dbReference type="InterPro" id="IPR016035">
    <property type="entry name" value="Acyl_Trfase/lysoPLipase"/>
</dbReference>
<dbReference type="InterPro" id="IPR002110">
    <property type="entry name" value="Ankyrin_rpt"/>
</dbReference>
<feature type="short sequence motif" description="GXSXG" evidence="8">
    <location>
        <begin position="452"/>
        <end position="456"/>
    </location>
</feature>
<dbReference type="InterPro" id="IPR002641">
    <property type="entry name" value="PNPLA_dom"/>
</dbReference>
<evidence type="ECO:0000256" key="4">
    <source>
        <dbReference type="ARBA" id="ARBA00023043"/>
    </source>
</evidence>
<dbReference type="PANTHER" id="PTHR24139:SF34">
    <property type="entry name" value="85_88 KDA CALCIUM-INDEPENDENT PHOSPHOLIPASE A2"/>
    <property type="match status" value="1"/>
</dbReference>
<dbReference type="Pfam" id="PF01734">
    <property type="entry name" value="Patatin"/>
    <property type="match status" value="1"/>
</dbReference>
<dbReference type="CDD" id="cd07212">
    <property type="entry name" value="Pat_PNPLA9"/>
    <property type="match status" value="1"/>
</dbReference>
<protein>
    <recommendedName>
        <fullName evidence="1">phospholipase A2</fullName>
        <ecNumber evidence="1">3.1.1.4</ecNumber>
    </recommendedName>
</protein>
<organism evidence="10 11">
    <name type="scientific">Gouania willdenowi</name>
    <name type="common">Blunt-snouted clingfish</name>
    <name type="synonym">Lepadogaster willdenowi</name>
    <dbReference type="NCBI Taxonomy" id="441366"/>
    <lineage>
        <taxon>Eukaryota</taxon>
        <taxon>Metazoa</taxon>
        <taxon>Chordata</taxon>
        <taxon>Craniata</taxon>
        <taxon>Vertebrata</taxon>
        <taxon>Euteleostomi</taxon>
        <taxon>Actinopterygii</taxon>
        <taxon>Neopterygii</taxon>
        <taxon>Teleostei</taxon>
        <taxon>Neoteleostei</taxon>
        <taxon>Acanthomorphata</taxon>
        <taxon>Ovalentaria</taxon>
        <taxon>Blenniimorphae</taxon>
        <taxon>Blenniiformes</taxon>
        <taxon>Gobiesocoidei</taxon>
        <taxon>Gobiesocidae</taxon>
        <taxon>Gobiesocinae</taxon>
        <taxon>Gouania</taxon>
    </lineage>
</organism>
<evidence type="ECO:0000256" key="1">
    <source>
        <dbReference type="ARBA" id="ARBA00013278"/>
    </source>
</evidence>
<feature type="active site" description="Nucleophile" evidence="8">
    <location>
        <position position="454"/>
    </location>
</feature>
<accession>A0A8C5D9T1</accession>
<feature type="repeat" description="ANK" evidence="7">
    <location>
        <begin position="317"/>
        <end position="349"/>
    </location>
</feature>
<evidence type="ECO:0000313" key="10">
    <source>
        <dbReference type="Ensembl" id="ENSGWIP00000000155.1"/>
    </source>
</evidence>
<feature type="short sequence motif" description="GXGXXG" evidence="8">
    <location>
        <begin position="420"/>
        <end position="425"/>
    </location>
</feature>
<evidence type="ECO:0000256" key="5">
    <source>
        <dbReference type="ARBA" id="ARBA00023098"/>
    </source>
</evidence>
<dbReference type="EC" id="3.1.1.4" evidence="1"/>
<evidence type="ECO:0000313" key="11">
    <source>
        <dbReference type="Proteomes" id="UP000694680"/>
    </source>
</evidence>
<dbReference type="PRINTS" id="PR01415">
    <property type="entry name" value="ANKYRIN"/>
</dbReference>
<dbReference type="GO" id="GO:0016042">
    <property type="term" value="P:lipid catabolic process"/>
    <property type="evidence" value="ECO:0007669"/>
    <property type="project" value="UniProtKB-UniRule"/>
</dbReference>
<sequence length="755" mass="84562">MLCFGEFLYILLKHCADLIVHSPSHPCLSVFQVMMQNLLDTVSNNPYRVRDVPLSDYAGGGKVKLREENRVVLYKKSQCQSWDCLLMCPNTPTMTLRLFQVVSEDDAMNWFSQYALKLQLFYDTLPLKAESIQPIVNCIRSHPDWSCAHIAVKTGLRKFLKYTSFQSHINSQNEVGQTPLHLACERGDLASVKQLLDESQVRTDISDFYGDTPIHCACKHRFSALCSQLGIGVNDLNIYFCFEAHKQLDMWLIFVSQVAVLRFLCQMCRLLLERDCSVNVLNKTGQSPLHILTKQGRSKAALVLLTHGADANLKDQDGNTALHLAMKMNHMDLIKVLIVFWADVEIPNNLGETPGLIAAQTSKGPKREMLLDMLSSVGVQRFLPAFPESSPPMSSTTKPQGIGNVIVSHHGMDKLLCLDGGGIKGLVLIQMLIALEQEAGQPIRELFDWVAGTSTGGILALCIIHGKPLNDLQNLYFKMRKKVFKGWRPYTKKPLEKFLKKEFGEDTKMTDVSHPRVMVTSVLADRRPCKLHIFRNYEPPYSTSDTFRPLTIPQGSSTCTTLLHIITCSVTWLLSHQLVWKAARASGAAPTYFPPMGRFLDGGLLANNPTLDAMAEIHQYNKTLNAEGKDTKKLGMVLSLGTGKSPEVEVTSLKLSCNPVKLAKSLKAANNLLKILMDCCTDSDGCAVDRARAFCEMTDTLYRRLSPQLSVEVMLNEVDEDVLMNMLLETRTYLNEQRAVLQFLQLCFDSISYLV</sequence>
<evidence type="ECO:0000256" key="7">
    <source>
        <dbReference type="PROSITE-ProRule" id="PRU00023"/>
    </source>
</evidence>
<dbReference type="Gene3D" id="3.40.1090.10">
    <property type="entry name" value="Cytosolic phospholipase A2 catalytic domain"/>
    <property type="match status" value="1"/>
</dbReference>
<feature type="repeat" description="ANK" evidence="7">
    <location>
        <begin position="175"/>
        <end position="197"/>
    </location>
</feature>
<dbReference type="Gene3D" id="1.25.40.20">
    <property type="entry name" value="Ankyrin repeat-containing domain"/>
    <property type="match status" value="3"/>
</dbReference>
<comment type="catalytic activity">
    <reaction evidence="6">
        <text>a 1,2-diacyl-sn-glycero-3-phosphocholine + H2O = a 1-acyl-sn-glycero-3-phosphocholine + a fatty acid + H(+)</text>
        <dbReference type="Rhea" id="RHEA:15801"/>
        <dbReference type="ChEBI" id="CHEBI:15377"/>
        <dbReference type="ChEBI" id="CHEBI:15378"/>
        <dbReference type="ChEBI" id="CHEBI:28868"/>
        <dbReference type="ChEBI" id="CHEBI:57643"/>
        <dbReference type="ChEBI" id="CHEBI:58168"/>
        <dbReference type="EC" id="3.1.1.4"/>
    </reaction>
    <physiologicalReaction direction="left-to-right" evidence="6">
        <dbReference type="Rhea" id="RHEA:15802"/>
    </physiologicalReaction>
</comment>
<dbReference type="PROSITE" id="PS50297">
    <property type="entry name" value="ANK_REP_REGION"/>
    <property type="match status" value="3"/>
</dbReference>
<keyword evidence="3 8" id="KW-0378">Hydrolase</keyword>
<dbReference type="GO" id="GO:0005739">
    <property type="term" value="C:mitochondrion"/>
    <property type="evidence" value="ECO:0007669"/>
    <property type="project" value="TreeGrafter"/>
</dbReference>
<evidence type="ECO:0000256" key="6">
    <source>
        <dbReference type="ARBA" id="ARBA00023422"/>
    </source>
</evidence>
<dbReference type="GO" id="GO:0052816">
    <property type="term" value="F:long-chain fatty acyl-CoA hydrolase activity"/>
    <property type="evidence" value="ECO:0007669"/>
    <property type="project" value="TreeGrafter"/>
</dbReference>
<dbReference type="GO" id="GO:2000304">
    <property type="term" value="P:positive regulation of ceramide biosynthetic process"/>
    <property type="evidence" value="ECO:0007669"/>
    <property type="project" value="TreeGrafter"/>
</dbReference>
<gene>
    <name evidence="10" type="primary">LOC114471963</name>
</gene>
<evidence type="ECO:0000259" key="9">
    <source>
        <dbReference type="PROSITE" id="PS51635"/>
    </source>
</evidence>
<evidence type="ECO:0000256" key="2">
    <source>
        <dbReference type="ARBA" id="ARBA00022737"/>
    </source>
</evidence>
<feature type="domain" description="PNPLA" evidence="9">
    <location>
        <begin position="416"/>
        <end position="614"/>
    </location>
</feature>
<dbReference type="PANTHER" id="PTHR24139">
    <property type="entry name" value="CALCIUM-INDEPENDENT PHOSPHOLIPASE A2"/>
    <property type="match status" value="1"/>
</dbReference>
<dbReference type="SUPFAM" id="SSF48403">
    <property type="entry name" value="Ankyrin repeat"/>
    <property type="match status" value="1"/>
</dbReference>
<dbReference type="GO" id="GO:0035965">
    <property type="term" value="P:cardiolipin acyl-chain remodeling"/>
    <property type="evidence" value="ECO:0007669"/>
    <property type="project" value="TreeGrafter"/>
</dbReference>
<dbReference type="SUPFAM" id="SSF52151">
    <property type="entry name" value="FabD/lysophospholipase-like"/>
    <property type="match status" value="1"/>
</dbReference>
<dbReference type="Pfam" id="PF12796">
    <property type="entry name" value="Ank_2"/>
    <property type="match status" value="2"/>
</dbReference>
<feature type="repeat" description="ANK" evidence="7">
    <location>
        <begin position="284"/>
        <end position="316"/>
    </location>
</feature>